<organism evidence="2 3">
    <name type="scientific">Cystobacter fuscus (strain ATCC 25194 / DSM 2262 / NBRC 100088 / M29)</name>
    <dbReference type="NCBI Taxonomy" id="1242864"/>
    <lineage>
        <taxon>Bacteria</taxon>
        <taxon>Pseudomonadati</taxon>
        <taxon>Myxococcota</taxon>
        <taxon>Myxococcia</taxon>
        <taxon>Myxococcales</taxon>
        <taxon>Cystobacterineae</taxon>
        <taxon>Archangiaceae</taxon>
        <taxon>Cystobacter</taxon>
    </lineage>
</organism>
<dbReference type="EMBL" id="ANAH02000001">
    <property type="protein sequence ID" value="EPX64965.1"/>
    <property type="molecule type" value="Genomic_DNA"/>
</dbReference>
<sequence>MRRNRVSIARTRRARPPTPVPWKRTQQEWNRERAATSSLPRETLLAEGWC</sequence>
<dbReference type="Proteomes" id="UP000011682">
    <property type="component" value="Unassembled WGS sequence"/>
</dbReference>
<gene>
    <name evidence="2" type="ORF">D187_000390</name>
</gene>
<proteinExistence type="predicted"/>
<feature type="region of interest" description="Disordered" evidence="1">
    <location>
        <begin position="1"/>
        <end position="36"/>
    </location>
</feature>
<feature type="compositionally biased region" description="Basic residues" evidence="1">
    <location>
        <begin position="1"/>
        <end position="15"/>
    </location>
</feature>
<evidence type="ECO:0000313" key="3">
    <source>
        <dbReference type="Proteomes" id="UP000011682"/>
    </source>
</evidence>
<accession>S9PL29</accession>
<protein>
    <submittedName>
        <fullName evidence="2">Uncharacterized protein</fullName>
    </submittedName>
</protein>
<comment type="caution">
    <text evidence="2">The sequence shown here is derived from an EMBL/GenBank/DDBJ whole genome shotgun (WGS) entry which is preliminary data.</text>
</comment>
<feature type="compositionally biased region" description="Basic and acidic residues" evidence="1">
    <location>
        <begin position="25"/>
        <end position="34"/>
    </location>
</feature>
<name>S9PL29_CYSF2</name>
<reference evidence="2" key="1">
    <citation type="submission" date="2013-05" db="EMBL/GenBank/DDBJ databases">
        <title>Genome assembly of Cystobacter fuscus DSM 2262.</title>
        <authorList>
            <person name="Sharma G."/>
            <person name="Khatri I."/>
            <person name="Kaur C."/>
            <person name="Mayilraj S."/>
            <person name="Subramanian S."/>
        </authorList>
    </citation>
    <scope>NUCLEOTIDE SEQUENCE [LARGE SCALE GENOMIC DNA]</scope>
    <source>
        <strain evidence="2">DSM 2262</strain>
    </source>
</reference>
<dbReference type="AlphaFoldDB" id="S9PL29"/>
<evidence type="ECO:0000256" key="1">
    <source>
        <dbReference type="SAM" id="MobiDB-lite"/>
    </source>
</evidence>
<evidence type="ECO:0000313" key="2">
    <source>
        <dbReference type="EMBL" id="EPX64965.1"/>
    </source>
</evidence>
<keyword evidence="3" id="KW-1185">Reference proteome</keyword>